<reference evidence="1 2" key="1">
    <citation type="journal article" date="2013" name="Int. J. Syst. Evol. Microbiol.">
        <title>Celerinatantimonas yamalensis sp. nov., a cold-adapted diazotrophic bacterium from a cold permafrost brine.</title>
        <authorList>
            <person name="Shcherbakova V."/>
            <person name="Chuvilskaya N."/>
            <person name="Rivkina E."/>
            <person name="Demidov N."/>
            <person name="Uchaeva V."/>
            <person name="Suetin S."/>
            <person name="Suzina N."/>
            <person name="Gilichinsky D."/>
        </authorList>
    </citation>
    <scope>NUCLEOTIDE SEQUENCE [LARGE SCALE GENOMIC DNA]</scope>
    <source>
        <strain evidence="1 2">C7</strain>
    </source>
</reference>
<dbReference type="InterPro" id="IPR048283">
    <property type="entry name" value="AdoMetDC-like"/>
</dbReference>
<name>A0ABW9G6U2_9GAMM</name>
<dbReference type="EMBL" id="JBEQCT010000004">
    <property type="protein sequence ID" value="MFM2485381.1"/>
    <property type="molecule type" value="Genomic_DNA"/>
</dbReference>
<evidence type="ECO:0000313" key="1">
    <source>
        <dbReference type="EMBL" id="MFM2485381.1"/>
    </source>
</evidence>
<sequence length="310" mass="35762">MMFFEGSEKKIEIVMRPGVASLRALGREYWQRIVQRARADIISSVSNEQCDAYLLSESSLFVWDNRFLMLTCGTTTLVDAALQFISDHGRDALDFFSYQRKNEYQPHRQRTTVTDDLQKLREILPVQAHQLGYLDTHHHFLFHYAHPHYQPPPADITSELLMYHISEQAAQLLIKPQTTASIRQLLALDQLLPEFQLDDFVFDPFGYSVNAIRGEHYATIHITPQQCSSYVSFETNLDLGDKSSWMVSKLLDCLKPRSWDCIGFNSSPRVLNIPDYQPLGQCQLTLPCGYQVDFNYHLDKRQIALAIRAL</sequence>
<keyword evidence="2" id="KW-1185">Reference proteome</keyword>
<gene>
    <name evidence="1" type="ORF">ABUE30_09950</name>
</gene>
<dbReference type="InterPro" id="IPR018166">
    <property type="entry name" value="S-AdoMet_deCO2ase_CS"/>
</dbReference>
<dbReference type="InterPro" id="IPR016067">
    <property type="entry name" value="S-AdoMet_deCO2ase_core"/>
</dbReference>
<accession>A0ABW9G6U2</accession>
<dbReference type="RefSeq" id="WP_408623614.1">
    <property type="nucleotide sequence ID" value="NZ_JBEQCT010000004.1"/>
</dbReference>
<dbReference type="PANTHER" id="PTHR11570">
    <property type="entry name" value="S-ADENOSYLMETHIONINE DECARBOXYLASE"/>
    <property type="match status" value="1"/>
</dbReference>
<evidence type="ECO:0000313" key="2">
    <source>
        <dbReference type="Proteomes" id="UP001629953"/>
    </source>
</evidence>
<proteinExistence type="predicted"/>
<dbReference type="PANTHER" id="PTHR11570:SF0">
    <property type="entry name" value="S-ADENOSYLMETHIONINE DECARBOXYLASE PROENZYME"/>
    <property type="match status" value="1"/>
</dbReference>
<dbReference type="PROSITE" id="PS01336">
    <property type="entry name" value="ADOMETDC"/>
    <property type="match status" value="1"/>
</dbReference>
<dbReference type="Proteomes" id="UP001629953">
    <property type="component" value="Unassembled WGS sequence"/>
</dbReference>
<dbReference type="Pfam" id="PF01536">
    <property type="entry name" value="SAM_decarbox"/>
    <property type="match status" value="1"/>
</dbReference>
<comment type="caution">
    <text evidence="1">The sequence shown here is derived from an EMBL/GenBank/DDBJ whole genome shotgun (WGS) entry which is preliminary data.</text>
</comment>
<organism evidence="1 2">
    <name type="scientific">Celerinatantimonas yamalensis</name>
    <dbReference type="NCBI Taxonomy" id="559956"/>
    <lineage>
        <taxon>Bacteria</taxon>
        <taxon>Pseudomonadati</taxon>
        <taxon>Pseudomonadota</taxon>
        <taxon>Gammaproteobacteria</taxon>
        <taxon>Celerinatantimonadaceae</taxon>
        <taxon>Celerinatantimonas</taxon>
    </lineage>
</organism>
<dbReference type="SUPFAM" id="SSF56276">
    <property type="entry name" value="S-adenosylmethionine decarboxylase"/>
    <property type="match status" value="1"/>
</dbReference>
<protein>
    <submittedName>
        <fullName evidence="1">Adenosylmethionine decarboxylase</fullName>
    </submittedName>
</protein>
<dbReference type="Gene3D" id="3.60.90.10">
    <property type="entry name" value="S-adenosylmethionine decarboxylase"/>
    <property type="match status" value="1"/>
</dbReference>